<feature type="domain" description="GtrA/DPMS transmembrane" evidence="7">
    <location>
        <begin position="124"/>
        <end position="251"/>
    </location>
</feature>
<keyword evidence="3 6" id="KW-0812">Transmembrane</keyword>
<dbReference type="EMBL" id="SAIY01000002">
    <property type="protein sequence ID" value="NGM12227.1"/>
    <property type="molecule type" value="Genomic_DNA"/>
</dbReference>
<gene>
    <name evidence="8" type="ORF">ENC19_05775</name>
</gene>
<evidence type="ECO:0000256" key="1">
    <source>
        <dbReference type="ARBA" id="ARBA00004141"/>
    </source>
</evidence>
<dbReference type="InterPro" id="IPR007267">
    <property type="entry name" value="GtrA_DPMS_TM"/>
</dbReference>
<evidence type="ECO:0000313" key="8">
    <source>
        <dbReference type="EMBL" id="NGM12227.1"/>
    </source>
</evidence>
<comment type="similarity">
    <text evidence="2">Belongs to the GtrA family.</text>
</comment>
<name>A0A6M1L206_9ACTN</name>
<keyword evidence="5 6" id="KW-0472">Membrane</keyword>
<evidence type="ECO:0000256" key="3">
    <source>
        <dbReference type="ARBA" id="ARBA00022692"/>
    </source>
</evidence>
<feature type="transmembrane region" description="Helical" evidence="6">
    <location>
        <begin position="187"/>
        <end position="212"/>
    </location>
</feature>
<proteinExistence type="inferred from homology"/>
<feature type="transmembrane region" description="Helical" evidence="6">
    <location>
        <begin position="125"/>
        <end position="144"/>
    </location>
</feature>
<dbReference type="GO" id="GO:0005886">
    <property type="term" value="C:plasma membrane"/>
    <property type="evidence" value="ECO:0007669"/>
    <property type="project" value="TreeGrafter"/>
</dbReference>
<keyword evidence="4 6" id="KW-1133">Transmembrane helix</keyword>
<dbReference type="AlphaFoldDB" id="A0A6M1L206"/>
<comment type="subcellular location">
    <subcellularLocation>
        <location evidence="1">Membrane</location>
        <topology evidence="1">Multi-pass membrane protein</topology>
    </subcellularLocation>
</comment>
<dbReference type="PANTHER" id="PTHR38459">
    <property type="entry name" value="PROPHAGE BACTOPRENOL-LINKED GLUCOSE TRANSLOCASE HOMOLOG"/>
    <property type="match status" value="1"/>
</dbReference>
<reference evidence="8 9" key="1">
    <citation type="submission" date="2020-02" db="EMBL/GenBank/DDBJ databases">
        <title>Draft Genome Sequence of Verrucosispora sp. Strain CWR15, Isolated from Gulf of Mexico Sponge.</title>
        <authorList>
            <person name="Kennedy S.J."/>
            <person name="Cella E."/>
            <person name="Azarian T."/>
            <person name="Baker B.J."/>
            <person name="Shaw L.N."/>
        </authorList>
    </citation>
    <scope>NUCLEOTIDE SEQUENCE [LARGE SCALE GENOMIC DNA]</scope>
    <source>
        <strain evidence="8 9">CWR15</strain>
    </source>
</reference>
<evidence type="ECO:0000256" key="6">
    <source>
        <dbReference type="SAM" id="Phobius"/>
    </source>
</evidence>
<comment type="caution">
    <text evidence="8">The sequence shown here is derived from an EMBL/GenBank/DDBJ whole genome shotgun (WGS) entry which is preliminary data.</text>
</comment>
<evidence type="ECO:0000256" key="2">
    <source>
        <dbReference type="ARBA" id="ARBA00009399"/>
    </source>
</evidence>
<protein>
    <submittedName>
        <fullName evidence="8">GtrA family protein</fullName>
    </submittedName>
</protein>
<organism evidence="8 9">
    <name type="scientific">Verrucosispora sioxanthis</name>
    <dbReference type="NCBI Taxonomy" id="2499994"/>
    <lineage>
        <taxon>Bacteria</taxon>
        <taxon>Bacillati</taxon>
        <taxon>Actinomycetota</taxon>
        <taxon>Actinomycetes</taxon>
        <taxon>Micromonosporales</taxon>
        <taxon>Micromonosporaceae</taxon>
        <taxon>Micromonospora</taxon>
    </lineage>
</organism>
<keyword evidence="9" id="KW-1185">Reference proteome</keyword>
<dbReference type="Proteomes" id="UP000478148">
    <property type="component" value="Unassembled WGS sequence"/>
</dbReference>
<sequence>MKNCTRCGHAAASRAFTRFHAQFHANPSVDLLLTAPTPAFFDRAYRSGEQHPIARMRLRSVRARPCRGTAAPRCRLLPAPGVANRYARTVAATMTGEPGSRQTRSGLVHSLIDRFGHLVREMSKFATVGGIAFLIDFALFNYLIGPQGVEQITAKTIATVIAATFAFLGNRFWTWRHRKRSHPAREYALFFFFNAVGLGIAVACLAISHYGLGSIWPSVFQTRVADNVASFIVGTGFGTLFRFWSYRRFVFVEAGTPPVAEANQDRRA</sequence>
<evidence type="ECO:0000313" key="9">
    <source>
        <dbReference type="Proteomes" id="UP000478148"/>
    </source>
</evidence>
<evidence type="ECO:0000256" key="5">
    <source>
        <dbReference type="ARBA" id="ARBA00023136"/>
    </source>
</evidence>
<dbReference type="Pfam" id="PF04138">
    <property type="entry name" value="GtrA_DPMS_TM"/>
    <property type="match status" value="1"/>
</dbReference>
<feature type="transmembrane region" description="Helical" evidence="6">
    <location>
        <begin position="224"/>
        <end position="244"/>
    </location>
</feature>
<accession>A0A6M1L206</accession>
<dbReference type="GO" id="GO:0000271">
    <property type="term" value="P:polysaccharide biosynthetic process"/>
    <property type="evidence" value="ECO:0007669"/>
    <property type="project" value="InterPro"/>
</dbReference>
<dbReference type="PANTHER" id="PTHR38459:SF1">
    <property type="entry name" value="PROPHAGE BACTOPRENOL-LINKED GLUCOSE TRANSLOCASE HOMOLOG"/>
    <property type="match status" value="1"/>
</dbReference>
<dbReference type="InterPro" id="IPR051401">
    <property type="entry name" value="GtrA_CellWall_Glycosyl"/>
</dbReference>
<evidence type="ECO:0000259" key="7">
    <source>
        <dbReference type="Pfam" id="PF04138"/>
    </source>
</evidence>
<evidence type="ECO:0000256" key="4">
    <source>
        <dbReference type="ARBA" id="ARBA00022989"/>
    </source>
</evidence>
<feature type="transmembrane region" description="Helical" evidence="6">
    <location>
        <begin position="156"/>
        <end position="175"/>
    </location>
</feature>